<name>A0ABT9AG70_9BACT</name>
<proteinExistence type="predicted"/>
<dbReference type="EMBL" id="JAUQSX010000011">
    <property type="protein sequence ID" value="MDO7848568.1"/>
    <property type="molecule type" value="Genomic_DNA"/>
</dbReference>
<evidence type="ECO:0000256" key="1">
    <source>
        <dbReference type="SAM" id="Coils"/>
    </source>
</evidence>
<reference evidence="2" key="1">
    <citation type="submission" date="2023-07" db="EMBL/GenBank/DDBJ databases">
        <authorList>
            <person name="Kim M.K."/>
        </authorList>
    </citation>
    <scope>NUCLEOTIDE SEQUENCE</scope>
    <source>
        <strain evidence="2">M29</strain>
    </source>
</reference>
<feature type="coiled-coil region" evidence="1">
    <location>
        <begin position="139"/>
        <end position="173"/>
    </location>
</feature>
<keyword evidence="3" id="KW-1185">Reference proteome</keyword>
<keyword evidence="1" id="KW-0175">Coiled coil</keyword>
<protein>
    <submittedName>
        <fullName evidence="2">Uncharacterized protein</fullName>
    </submittedName>
</protein>
<dbReference type="Proteomes" id="UP001167796">
    <property type="component" value="Unassembled WGS sequence"/>
</dbReference>
<dbReference type="RefSeq" id="WP_305013238.1">
    <property type="nucleotide sequence ID" value="NZ_JAUQSX010000011.1"/>
</dbReference>
<evidence type="ECO:0000313" key="3">
    <source>
        <dbReference type="Proteomes" id="UP001167796"/>
    </source>
</evidence>
<sequence length="174" mass="18908">MNNNKNGGAVIWADMDGALAFSTVASNGGAGASYQSPANIMGAYQRLRISPDGKVQIGRGLTSASPHYANYKLAVDGKLVAQSVYVMSATDWADFVFEPTYRLMPLPELERYLQLNKHLPTIPSAGEVQANGIDVGTMQARLLQQLEELTLRVIELDKQNQRLQAEITALAAKK</sequence>
<evidence type="ECO:0000313" key="2">
    <source>
        <dbReference type="EMBL" id="MDO7848568.1"/>
    </source>
</evidence>
<gene>
    <name evidence="2" type="ORF">Q5H92_19530</name>
</gene>
<organism evidence="2 3">
    <name type="scientific">Hymenobacter mellowenesis</name>
    <dbReference type="NCBI Taxonomy" id="3063995"/>
    <lineage>
        <taxon>Bacteria</taxon>
        <taxon>Pseudomonadati</taxon>
        <taxon>Bacteroidota</taxon>
        <taxon>Cytophagia</taxon>
        <taxon>Cytophagales</taxon>
        <taxon>Hymenobacteraceae</taxon>
        <taxon>Hymenobacter</taxon>
    </lineage>
</organism>
<comment type="caution">
    <text evidence="2">The sequence shown here is derived from an EMBL/GenBank/DDBJ whole genome shotgun (WGS) entry which is preliminary data.</text>
</comment>
<accession>A0ABT9AG70</accession>